<feature type="chain" id="PRO_5006831933" evidence="2">
    <location>
        <begin position="26"/>
        <end position="1108"/>
    </location>
</feature>
<dbReference type="Gene3D" id="2.120.10.60">
    <property type="entry name" value="Tricorn protease N-terminal domain"/>
    <property type="match status" value="1"/>
</dbReference>
<feature type="signal peptide" evidence="2">
    <location>
        <begin position="1"/>
        <end position="25"/>
    </location>
</feature>
<dbReference type="Gene3D" id="3.30.110.90">
    <property type="entry name" value="Amidohydrolase"/>
    <property type="match status" value="1"/>
</dbReference>
<dbReference type="InterPro" id="IPR011059">
    <property type="entry name" value="Metal-dep_hydrolase_composite"/>
</dbReference>
<dbReference type="Proteomes" id="UP000068447">
    <property type="component" value="Chromosome"/>
</dbReference>
<gene>
    <name evidence="4" type="ORF">AT746_08830</name>
</gene>
<dbReference type="PANTHER" id="PTHR36842">
    <property type="entry name" value="PROTEIN TOLB HOMOLOG"/>
    <property type="match status" value="1"/>
</dbReference>
<dbReference type="AlphaFoldDB" id="A0A0U2QLT7"/>
<dbReference type="Gene3D" id="3.40.50.10910">
    <property type="entry name" value="Amidohydrolase"/>
    <property type="match status" value="1"/>
</dbReference>
<protein>
    <submittedName>
        <fullName evidence="4">Amidohydrolase</fullName>
    </submittedName>
</protein>
<evidence type="ECO:0000256" key="1">
    <source>
        <dbReference type="ARBA" id="ARBA00009820"/>
    </source>
</evidence>
<dbReference type="InterPro" id="IPR011042">
    <property type="entry name" value="6-blade_b-propeller_TolB-like"/>
</dbReference>
<dbReference type="SUPFAM" id="SSF51338">
    <property type="entry name" value="Composite domain of metallo-dependent hydrolases"/>
    <property type="match status" value="1"/>
</dbReference>
<sequence>MNRRKLTTLSLAVILGLNLSAPVLAESEQTDNSAEKPEWDVLNPPFEFNTVKIETDETTWSSLDIAPDGQSFVFDMLGDIYTVGIKGGEAKALTSDFAFNMQPSISPDGKRIAFISDRGGNTNVWTMNTDGSDLKQVTKIDKDLIHSPKWSPDGQYITVMRGIVSRRSIPAGEVWVFHHAGGDGLPIAKRGGGEHEQKNIADPVFSPDGKYLYYTQDVTAGSVFEYNRDPLKSIFAIKRYERETGEEITMVSGTGGAVVPTPSPDGKKLAFVRRIRENTALFIKDLETGEETPIYRDLERDMQEGFGSEGYYAYFDWSADSQDILFWAAGKFKRLNVASGEVAEVPVTVKTEKQIAKTLRFDVDVAPDEFDVKMIRWAQKSPDGKRMVFQALGKLYIKNLETGKQQRLTNQNEHDEFYPRYSNDGKQIVYTTWNDEKFGSVRVIPARGGKSKVVTSEPGHYAEPSFSTDGKLVTYRKFTGGYLLSPKWSLEPGLYVADIDSRENTKVSTSGFAPHFAGDNKRVYFTDYTPGSNATKRKLVSVNLGGKDKREHLDGNSEVVEFRLSHDKEWVAFTYQYNAYIAPYAETGQLTTIGPKMKSVPVQQVSARAGEYLTWRADNQALSWHHGALFFERELKDAFAFLKGAPEVLPEPLQQGIDLSFTQKAHKPSGIKALVGGTLVTMRDADNTQEVIENGVVLIEGNRIKAVGRQGEVDVPASAQVVDITGKTLIPGLVDAHAHGSQGSSEIIPRQNWRNYADLAFGVTTVHDPSNDTTEIFAASEMQRSGEILAPRIYSTGTILYGANWPAYKAIIEEPDDAKFHLQRLKDVGAISVKSYNQPRRDVRQQIVAAGRELGVMVVPEGAGRFLYDLTMLVDGHTGLEHSIPLNKAYSDVTQLWRASGFGYTPTYVVTMGTLMGEEFWYDRTEVWKNERLLRYTPHYMLDSRAIRRPTAPDEQYHHFSVAEYSKELRDNGVSVHIGAHGQRPGLGAHWELWHMHQGGFTPWEALRGGTIDGARHLGMDKDIGSLEAGKLADMVVIDGNVLEDLHRSEYVTHTVLNGRIFDTATMNELGSKEERKPFFFEQMNVSSMPEQTQAELDAKAQRHHWVH</sequence>
<feature type="domain" description="Amidohydrolase-related" evidence="3">
    <location>
        <begin position="997"/>
        <end position="1061"/>
    </location>
</feature>
<dbReference type="InterPro" id="IPR011659">
    <property type="entry name" value="WD40"/>
</dbReference>
<dbReference type="KEGG" id="lal:AT746_08830"/>
<dbReference type="Pfam" id="PF01979">
    <property type="entry name" value="Amidohydro_1"/>
    <property type="match status" value="1"/>
</dbReference>
<keyword evidence="2" id="KW-0732">Signal</keyword>
<name>A0A0U2QLT7_9ALTE</name>
<proteinExistence type="inferred from homology"/>
<dbReference type="SUPFAM" id="SSF82171">
    <property type="entry name" value="DPP6 N-terminal domain-like"/>
    <property type="match status" value="2"/>
</dbReference>
<dbReference type="Gene3D" id="2.30.40.10">
    <property type="entry name" value="Urease, subunit C, domain 1"/>
    <property type="match status" value="1"/>
</dbReference>
<dbReference type="InterPro" id="IPR032466">
    <property type="entry name" value="Metal_Hydrolase"/>
</dbReference>
<reference evidence="4 5" key="1">
    <citation type="submission" date="2015-12" db="EMBL/GenBank/DDBJ databases">
        <title>Complete genome of Lacimicrobium alkaliphilum KCTC 32984.</title>
        <authorList>
            <person name="Kim S.-G."/>
            <person name="Lee Y.-J."/>
        </authorList>
    </citation>
    <scope>NUCLEOTIDE SEQUENCE [LARGE SCALE GENOMIC DNA]</scope>
    <source>
        <strain evidence="4 5">YelD216</strain>
    </source>
</reference>
<keyword evidence="5" id="KW-1185">Reference proteome</keyword>
<keyword evidence="4" id="KW-0378">Hydrolase</keyword>
<dbReference type="EMBL" id="CP013650">
    <property type="protein sequence ID" value="ALS98347.1"/>
    <property type="molecule type" value="Genomic_DNA"/>
</dbReference>
<dbReference type="Pfam" id="PF07676">
    <property type="entry name" value="PD40"/>
    <property type="match status" value="5"/>
</dbReference>
<dbReference type="PANTHER" id="PTHR36842:SF1">
    <property type="entry name" value="PROTEIN TOLB"/>
    <property type="match status" value="1"/>
</dbReference>
<accession>A0A0U2QLT7</accession>
<organism evidence="4 5">
    <name type="scientific">Lacimicrobium alkaliphilum</name>
    <dbReference type="NCBI Taxonomy" id="1526571"/>
    <lineage>
        <taxon>Bacteria</taxon>
        <taxon>Pseudomonadati</taxon>
        <taxon>Pseudomonadota</taxon>
        <taxon>Gammaproteobacteria</taxon>
        <taxon>Alteromonadales</taxon>
        <taxon>Alteromonadaceae</taxon>
        <taxon>Lacimicrobium</taxon>
    </lineage>
</organism>
<dbReference type="STRING" id="1526571.AT746_08830"/>
<dbReference type="InterPro" id="IPR006680">
    <property type="entry name" value="Amidohydro-rel"/>
</dbReference>
<evidence type="ECO:0000313" key="4">
    <source>
        <dbReference type="EMBL" id="ALS98347.1"/>
    </source>
</evidence>
<evidence type="ECO:0000259" key="3">
    <source>
        <dbReference type="Pfam" id="PF01979"/>
    </source>
</evidence>
<evidence type="ECO:0000256" key="2">
    <source>
        <dbReference type="SAM" id="SignalP"/>
    </source>
</evidence>
<dbReference type="Gene3D" id="1.20.58.520">
    <property type="entry name" value="Amidohydrolase"/>
    <property type="match status" value="1"/>
</dbReference>
<comment type="similarity">
    <text evidence="1">Belongs to the TolB family.</text>
</comment>
<dbReference type="Gene3D" id="2.120.10.30">
    <property type="entry name" value="TolB, C-terminal domain"/>
    <property type="match status" value="2"/>
</dbReference>
<dbReference type="SUPFAM" id="SSF51556">
    <property type="entry name" value="Metallo-dependent hydrolases"/>
    <property type="match status" value="1"/>
</dbReference>
<evidence type="ECO:0000313" key="5">
    <source>
        <dbReference type="Proteomes" id="UP000068447"/>
    </source>
</evidence>
<dbReference type="GO" id="GO:0016810">
    <property type="term" value="F:hydrolase activity, acting on carbon-nitrogen (but not peptide) bonds"/>
    <property type="evidence" value="ECO:0007669"/>
    <property type="project" value="InterPro"/>
</dbReference>